<dbReference type="InterPro" id="IPR014283">
    <property type="entry name" value="FdIII_4_nif"/>
</dbReference>
<evidence type="ECO:0000256" key="4">
    <source>
        <dbReference type="ARBA" id="ARBA00022485"/>
    </source>
</evidence>
<dbReference type="InterPro" id="IPR017896">
    <property type="entry name" value="4Fe4S_Fe-S-bd"/>
</dbReference>
<name>A0AA49IXK4_9PROT</name>
<dbReference type="PROSITE" id="PS00198">
    <property type="entry name" value="4FE4S_FER_1"/>
    <property type="match status" value="2"/>
</dbReference>
<keyword evidence="10" id="KW-0535">Nitrogen fixation</keyword>
<evidence type="ECO:0000313" key="13">
    <source>
        <dbReference type="EMBL" id="WIM06090.1"/>
    </source>
</evidence>
<dbReference type="PANTHER" id="PTHR43687:SF1">
    <property type="entry name" value="FERREDOXIN III"/>
    <property type="match status" value="1"/>
</dbReference>
<keyword evidence="5" id="KW-0479">Metal-binding</keyword>
<evidence type="ECO:0000259" key="12">
    <source>
        <dbReference type="PROSITE" id="PS51379"/>
    </source>
</evidence>
<evidence type="ECO:0000256" key="7">
    <source>
        <dbReference type="ARBA" id="ARBA00022982"/>
    </source>
</evidence>
<comment type="cofactor">
    <cofactor evidence="1">
        <name>[4Fe-4S] cluster</name>
        <dbReference type="ChEBI" id="CHEBI:49883"/>
    </cofactor>
</comment>
<dbReference type="GO" id="GO:0051539">
    <property type="term" value="F:4 iron, 4 sulfur cluster binding"/>
    <property type="evidence" value="ECO:0007669"/>
    <property type="project" value="UniProtKB-KW"/>
</dbReference>
<evidence type="ECO:0000256" key="11">
    <source>
        <dbReference type="ARBA" id="ARBA00030616"/>
    </source>
</evidence>
<evidence type="ECO:0000256" key="3">
    <source>
        <dbReference type="ARBA" id="ARBA00022448"/>
    </source>
</evidence>
<keyword evidence="8" id="KW-0408">Iron</keyword>
<evidence type="ECO:0000256" key="9">
    <source>
        <dbReference type="ARBA" id="ARBA00023014"/>
    </source>
</evidence>
<dbReference type="InterPro" id="IPR017900">
    <property type="entry name" value="4Fe4S_Fe_S_CS"/>
</dbReference>
<dbReference type="InterPro" id="IPR050572">
    <property type="entry name" value="Fe-S_Ferredoxin"/>
</dbReference>
<reference evidence="13" key="1">
    <citation type="journal article" date="2023" name="Nat. Microbiol.">
        <title>Enrichment and characterization of a nitric oxide-reducing microbial community in a continuous bioreactor.</title>
        <authorList>
            <person name="Garrido-Amador P."/>
            <person name="Stortenbeker N."/>
            <person name="Wessels H.J.C.T."/>
            <person name="Speth D.R."/>
            <person name="Garcia-Heredia I."/>
            <person name="Kartal B."/>
        </authorList>
    </citation>
    <scope>NUCLEOTIDE SEQUENCE</scope>
    <source>
        <strain evidence="13">MAG1</strain>
    </source>
</reference>
<dbReference type="PROSITE" id="PS51379">
    <property type="entry name" value="4FE4S_FER_2"/>
    <property type="match status" value="2"/>
</dbReference>
<evidence type="ECO:0000256" key="6">
    <source>
        <dbReference type="ARBA" id="ARBA00022737"/>
    </source>
</evidence>
<sequence length="95" mass="10256">MSAATAVTRGGRPWAPQYVEAINPKICIGCGRCFKVCPRDVLTLVDRGEDDDMDEDDWDDEDAKAMMTVKDPMDCIGCGACGRTCPKGSFTFVAG</sequence>
<gene>
    <name evidence="13" type="primary">fdxB</name>
    <name evidence="13" type="ORF">OHM77_02010</name>
</gene>
<dbReference type="Proteomes" id="UP001234916">
    <property type="component" value="Chromosome"/>
</dbReference>
<dbReference type="GO" id="GO:0046872">
    <property type="term" value="F:metal ion binding"/>
    <property type="evidence" value="ECO:0007669"/>
    <property type="project" value="UniProtKB-KW"/>
</dbReference>
<evidence type="ECO:0000256" key="8">
    <source>
        <dbReference type="ARBA" id="ARBA00023004"/>
    </source>
</evidence>
<keyword evidence="6" id="KW-0677">Repeat</keyword>
<dbReference type="Pfam" id="PF12838">
    <property type="entry name" value="Fer4_7"/>
    <property type="match status" value="1"/>
</dbReference>
<feature type="domain" description="4Fe-4S ferredoxin-type" evidence="12">
    <location>
        <begin position="18"/>
        <end position="47"/>
    </location>
</feature>
<comment type="function">
    <text evidence="2">Ferredoxins are iron-sulfur proteins that transfer electrons in a wide variety of metabolic reactions.</text>
</comment>
<keyword evidence="9" id="KW-0411">Iron-sulfur</keyword>
<organism evidence="13">
    <name type="scientific">Candidatus Nitricoxidivorans perseverans</name>
    <dbReference type="NCBI Taxonomy" id="2975601"/>
    <lineage>
        <taxon>Bacteria</taxon>
        <taxon>Pseudomonadati</taxon>
        <taxon>Pseudomonadota</taxon>
        <taxon>Betaproteobacteria</taxon>
        <taxon>Nitrosomonadales</taxon>
        <taxon>Sterolibacteriaceae</taxon>
        <taxon>Candidatus Nitricoxidivorans</taxon>
    </lineage>
</organism>
<feature type="domain" description="4Fe-4S ferredoxin-type" evidence="12">
    <location>
        <begin position="66"/>
        <end position="95"/>
    </location>
</feature>
<evidence type="ECO:0000256" key="10">
    <source>
        <dbReference type="ARBA" id="ARBA00023231"/>
    </source>
</evidence>
<evidence type="ECO:0000256" key="2">
    <source>
        <dbReference type="ARBA" id="ARBA00003532"/>
    </source>
</evidence>
<keyword evidence="3" id="KW-0813">Transport</keyword>
<accession>A0AA49IXK4</accession>
<dbReference type="NCBIfam" id="TIGR02936">
    <property type="entry name" value="fdxN_nitrog"/>
    <property type="match status" value="1"/>
</dbReference>
<dbReference type="KEGG" id="npv:OHM77_02010"/>
<dbReference type="Gene3D" id="3.30.70.20">
    <property type="match status" value="1"/>
</dbReference>
<proteinExistence type="predicted"/>
<dbReference type="AlphaFoldDB" id="A0AA49IXK4"/>
<dbReference type="SUPFAM" id="SSF54862">
    <property type="entry name" value="4Fe-4S ferredoxins"/>
    <property type="match status" value="1"/>
</dbReference>
<keyword evidence="4" id="KW-0004">4Fe-4S</keyword>
<dbReference type="EMBL" id="CP107246">
    <property type="protein sequence ID" value="WIM06090.1"/>
    <property type="molecule type" value="Genomic_DNA"/>
</dbReference>
<keyword evidence="7" id="KW-0249">Electron transport</keyword>
<protein>
    <recommendedName>
        <fullName evidence="11">Ferredoxin III</fullName>
    </recommendedName>
</protein>
<evidence type="ECO:0000256" key="5">
    <source>
        <dbReference type="ARBA" id="ARBA00022723"/>
    </source>
</evidence>
<evidence type="ECO:0000256" key="1">
    <source>
        <dbReference type="ARBA" id="ARBA00001966"/>
    </source>
</evidence>
<dbReference type="PANTHER" id="PTHR43687">
    <property type="entry name" value="ADENYLYLSULFATE REDUCTASE, BETA SUBUNIT"/>
    <property type="match status" value="1"/>
</dbReference>